<sequence length="254" mass="29821">MWTKWKYLLLATALLTFSGWATPKISFYKFSLQWPPATCHGTLSCKPPIPLDFKIYGIWPQDKNDIPIPPYSKSNRCTRKRPTRPEDLPKKLGKIERELESRWPNLRDAHNKAAIGTHPHCLKTANYRFWKYEWKMHGTCSDYPTDPLQYFNSALKLKRGLKTIVRFRPGTKKTVQEFVDEVFDVLKAYPEIACNENPSRTRKQLWEIRLCYDKPKPGKLPKKLLNCIHQLPEKNSRIIGPCRTMTDRIVFRTS</sequence>
<feature type="signal peptide" evidence="4">
    <location>
        <begin position="1"/>
        <end position="21"/>
    </location>
</feature>
<protein>
    <submittedName>
        <fullName evidence="5">Uncharacterized protein</fullName>
    </submittedName>
</protein>
<dbReference type="SUPFAM" id="SSF55895">
    <property type="entry name" value="Ribonuclease Rh-like"/>
    <property type="match status" value="1"/>
</dbReference>
<dbReference type="AlphaFoldDB" id="A0A5D2NT77"/>
<evidence type="ECO:0000256" key="4">
    <source>
        <dbReference type="SAM" id="SignalP"/>
    </source>
</evidence>
<evidence type="ECO:0000313" key="6">
    <source>
        <dbReference type="Proteomes" id="UP000322667"/>
    </source>
</evidence>
<keyword evidence="6" id="KW-1185">Reference proteome</keyword>
<evidence type="ECO:0000313" key="5">
    <source>
        <dbReference type="EMBL" id="TYI06623.1"/>
    </source>
</evidence>
<accession>A0A5D2NT77</accession>
<keyword evidence="4" id="KW-0732">Signal</keyword>
<proteinExistence type="inferred from homology"/>
<dbReference type="PANTHER" id="PTHR11240">
    <property type="entry name" value="RIBONUCLEASE T2"/>
    <property type="match status" value="1"/>
</dbReference>
<dbReference type="InterPro" id="IPR036430">
    <property type="entry name" value="RNase_T2-like_sf"/>
</dbReference>
<dbReference type="GO" id="GO:0005576">
    <property type="term" value="C:extracellular region"/>
    <property type="evidence" value="ECO:0007669"/>
    <property type="project" value="TreeGrafter"/>
</dbReference>
<gene>
    <name evidence="5" type="ORF">ES332_A10G171600v1</name>
</gene>
<name>A0A5D2NT77_GOSTO</name>
<organism evidence="5 6">
    <name type="scientific">Gossypium tomentosum</name>
    <name type="common">Hawaiian cotton</name>
    <name type="synonym">Gossypium sandvicense</name>
    <dbReference type="NCBI Taxonomy" id="34277"/>
    <lineage>
        <taxon>Eukaryota</taxon>
        <taxon>Viridiplantae</taxon>
        <taxon>Streptophyta</taxon>
        <taxon>Embryophyta</taxon>
        <taxon>Tracheophyta</taxon>
        <taxon>Spermatophyta</taxon>
        <taxon>Magnoliopsida</taxon>
        <taxon>eudicotyledons</taxon>
        <taxon>Gunneridae</taxon>
        <taxon>Pentapetalae</taxon>
        <taxon>rosids</taxon>
        <taxon>malvids</taxon>
        <taxon>Malvales</taxon>
        <taxon>Malvaceae</taxon>
        <taxon>Malvoideae</taxon>
        <taxon>Gossypium</taxon>
    </lineage>
</organism>
<dbReference type="EMBL" id="CM017619">
    <property type="protein sequence ID" value="TYI06623.1"/>
    <property type="molecule type" value="Genomic_DNA"/>
</dbReference>
<dbReference type="GO" id="GO:0006401">
    <property type="term" value="P:RNA catabolic process"/>
    <property type="evidence" value="ECO:0007669"/>
    <property type="project" value="TreeGrafter"/>
</dbReference>
<dbReference type="Proteomes" id="UP000322667">
    <property type="component" value="Chromosome A10"/>
</dbReference>
<dbReference type="InterPro" id="IPR001568">
    <property type="entry name" value="RNase_T2-like"/>
</dbReference>
<feature type="region of interest" description="Disordered" evidence="3">
    <location>
        <begin position="70"/>
        <end position="90"/>
    </location>
</feature>
<evidence type="ECO:0000256" key="1">
    <source>
        <dbReference type="ARBA" id="ARBA00007469"/>
    </source>
</evidence>
<reference evidence="5 6" key="1">
    <citation type="submission" date="2019-07" db="EMBL/GenBank/DDBJ databases">
        <title>WGS assembly of Gossypium tomentosum.</title>
        <authorList>
            <person name="Chen Z.J."/>
            <person name="Sreedasyam A."/>
            <person name="Ando A."/>
            <person name="Song Q."/>
            <person name="De L."/>
            <person name="Hulse-Kemp A."/>
            <person name="Ding M."/>
            <person name="Ye W."/>
            <person name="Kirkbride R."/>
            <person name="Jenkins J."/>
            <person name="Plott C."/>
            <person name="Lovell J."/>
            <person name="Lin Y.-M."/>
            <person name="Vaughn R."/>
            <person name="Liu B."/>
            <person name="Li W."/>
            <person name="Simpson S."/>
            <person name="Scheffler B."/>
            <person name="Saski C."/>
            <person name="Grover C."/>
            <person name="Hu G."/>
            <person name="Conover J."/>
            <person name="Carlson J."/>
            <person name="Shu S."/>
            <person name="Boston L."/>
            <person name="Williams M."/>
            <person name="Peterson D."/>
            <person name="Mcgee K."/>
            <person name="Jones D."/>
            <person name="Wendel J."/>
            <person name="Stelly D."/>
            <person name="Grimwood J."/>
            <person name="Schmutz J."/>
        </authorList>
    </citation>
    <scope>NUCLEOTIDE SEQUENCE [LARGE SCALE GENOMIC DNA]</scope>
    <source>
        <strain evidence="5">7179.01</strain>
    </source>
</reference>
<evidence type="ECO:0000256" key="2">
    <source>
        <dbReference type="RuleBase" id="RU004328"/>
    </source>
</evidence>
<comment type="similarity">
    <text evidence="1 2">Belongs to the RNase T2 family.</text>
</comment>
<dbReference type="Pfam" id="PF00445">
    <property type="entry name" value="Ribonuclease_T2"/>
    <property type="match status" value="1"/>
</dbReference>
<dbReference type="Gene3D" id="3.90.730.10">
    <property type="entry name" value="Ribonuclease T2-like"/>
    <property type="match status" value="1"/>
</dbReference>
<evidence type="ECO:0000256" key="3">
    <source>
        <dbReference type="SAM" id="MobiDB-lite"/>
    </source>
</evidence>
<dbReference type="GO" id="GO:0003723">
    <property type="term" value="F:RNA binding"/>
    <property type="evidence" value="ECO:0007669"/>
    <property type="project" value="InterPro"/>
</dbReference>
<feature type="chain" id="PRO_5022910081" evidence="4">
    <location>
        <begin position="22"/>
        <end position="254"/>
    </location>
</feature>
<dbReference type="PANTHER" id="PTHR11240:SF84">
    <property type="entry name" value="RIBONUCLEASE 1-LIKE"/>
    <property type="match status" value="1"/>
</dbReference>
<dbReference type="GO" id="GO:0033897">
    <property type="term" value="F:ribonuclease T2 activity"/>
    <property type="evidence" value="ECO:0007669"/>
    <property type="project" value="InterPro"/>
</dbReference>